<dbReference type="EMBL" id="JAQIZZ010000006">
    <property type="protein sequence ID" value="KAJ5538877.1"/>
    <property type="molecule type" value="Genomic_DNA"/>
</dbReference>
<protein>
    <submittedName>
        <fullName evidence="1">Uncharacterized protein</fullName>
    </submittedName>
</protein>
<accession>A0AAD6CU97</accession>
<evidence type="ECO:0000313" key="2">
    <source>
        <dbReference type="Proteomes" id="UP001220324"/>
    </source>
</evidence>
<keyword evidence="2" id="KW-1185">Reference proteome</keyword>
<reference evidence="1 2" key="1">
    <citation type="journal article" date="2023" name="IMA Fungus">
        <title>Comparative genomic study of the Penicillium genus elucidates a diverse pangenome and 15 lateral gene transfer events.</title>
        <authorList>
            <person name="Petersen C."/>
            <person name="Sorensen T."/>
            <person name="Nielsen M.R."/>
            <person name="Sondergaard T.E."/>
            <person name="Sorensen J.L."/>
            <person name="Fitzpatrick D.A."/>
            <person name="Frisvad J.C."/>
            <person name="Nielsen K.L."/>
        </authorList>
    </citation>
    <scope>NUCLEOTIDE SEQUENCE [LARGE SCALE GENOMIC DNA]</scope>
    <source>
        <strain evidence="1 2">IBT 35679</strain>
    </source>
</reference>
<comment type="caution">
    <text evidence="1">The sequence shown here is derived from an EMBL/GenBank/DDBJ whole genome shotgun (WGS) entry which is preliminary data.</text>
</comment>
<gene>
    <name evidence="1" type="ORF">N7494_008356</name>
</gene>
<proteinExistence type="predicted"/>
<dbReference type="Proteomes" id="UP001220324">
    <property type="component" value="Unassembled WGS sequence"/>
</dbReference>
<dbReference type="AlphaFoldDB" id="A0AAD6CU97"/>
<organism evidence="1 2">
    <name type="scientific">Penicillium frequentans</name>
    <dbReference type="NCBI Taxonomy" id="3151616"/>
    <lineage>
        <taxon>Eukaryota</taxon>
        <taxon>Fungi</taxon>
        <taxon>Dikarya</taxon>
        <taxon>Ascomycota</taxon>
        <taxon>Pezizomycotina</taxon>
        <taxon>Eurotiomycetes</taxon>
        <taxon>Eurotiomycetidae</taxon>
        <taxon>Eurotiales</taxon>
        <taxon>Aspergillaceae</taxon>
        <taxon>Penicillium</taxon>
    </lineage>
</organism>
<sequence length="172" mass="19753">MTPNIWKYGERQKAGAMLVNWISDPRARDCQVSRSKLTAQDLESRGYTIRYTSKSLNSKYVEPLSQVGLPTEGEFYHHIDIEAPFATVGFVEPSLYDENVNGDPYFYNEYPGVRTWNHDTDEYQALLGTQIGKISASLVLGAFTRGTRRISRVVTWINDSLLYMRFDIELVR</sequence>
<name>A0AAD6CU97_9EURO</name>
<evidence type="ECO:0000313" key="1">
    <source>
        <dbReference type="EMBL" id="KAJ5538877.1"/>
    </source>
</evidence>